<reference evidence="2" key="1">
    <citation type="journal article" date="2020" name="Nature">
        <title>Giant virus diversity and host interactions through global metagenomics.</title>
        <authorList>
            <person name="Schulz F."/>
            <person name="Roux S."/>
            <person name="Paez-Espino D."/>
            <person name="Jungbluth S."/>
            <person name="Walsh D.A."/>
            <person name="Denef V.J."/>
            <person name="McMahon K.D."/>
            <person name="Konstantinidis K.T."/>
            <person name="Eloe-Fadrosh E.A."/>
            <person name="Kyrpides N.C."/>
            <person name="Woyke T."/>
        </authorList>
    </citation>
    <scope>NUCLEOTIDE SEQUENCE</scope>
    <source>
        <strain evidence="2">GVMAG-M-3300023174-92</strain>
    </source>
</reference>
<protein>
    <submittedName>
        <fullName evidence="2">Uncharacterized protein</fullName>
    </submittedName>
</protein>
<keyword evidence="1" id="KW-0812">Transmembrane</keyword>
<dbReference type="EMBL" id="MN739689">
    <property type="protein sequence ID" value="QHT21293.1"/>
    <property type="molecule type" value="Genomic_DNA"/>
</dbReference>
<organism evidence="2">
    <name type="scientific">viral metagenome</name>
    <dbReference type="NCBI Taxonomy" id="1070528"/>
    <lineage>
        <taxon>unclassified sequences</taxon>
        <taxon>metagenomes</taxon>
        <taxon>organismal metagenomes</taxon>
    </lineage>
</organism>
<evidence type="ECO:0000313" key="2">
    <source>
        <dbReference type="EMBL" id="QHT21293.1"/>
    </source>
</evidence>
<dbReference type="AlphaFoldDB" id="A0A6C0DYB1"/>
<feature type="transmembrane region" description="Helical" evidence="1">
    <location>
        <begin position="129"/>
        <end position="147"/>
    </location>
</feature>
<name>A0A6C0DYB1_9ZZZZ</name>
<evidence type="ECO:0000256" key="1">
    <source>
        <dbReference type="SAM" id="Phobius"/>
    </source>
</evidence>
<proteinExistence type="predicted"/>
<sequence length="148" mass="17161">MCNKNASMTASSAPVQFTVSKKTVSKEILRTKIDEKLKELGFESNYNNINSDWHVYKAYTSDILVTDNVIEFFDFIEADINVYDRGEEYVVEVNRYAGNISEIELYFSLKQSFLPIEETGSIFSKRFAYIKHIIMSILSILAFFCRFL</sequence>
<accession>A0A6C0DYB1</accession>
<keyword evidence="1" id="KW-0472">Membrane</keyword>
<keyword evidence="1" id="KW-1133">Transmembrane helix</keyword>